<dbReference type="AlphaFoldDB" id="A0A382IM80"/>
<gene>
    <name evidence="2" type="ORF">METZ01_LOCUS253216</name>
</gene>
<keyword evidence="1" id="KW-0472">Membrane</keyword>
<proteinExistence type="predicted"/>
<feature type="transmembrane region" description="Helical" evidence="1">
    <location>
        <begin position="21"/>
        <end position="42"/>
    </location>
</feature>
<keyword evidence="1" id="KW-0812">Transmembrane</keyword>
<organism evidence="2">
    <name type="scientific">marine metagenome</name>
    <dbReference type="NCBI Taxonomy" id="408172"/>
    <lineage>
        <taxon>unclassified sequences</taxon>
        <taxon>metagenomes</taxon>
        <taxon>ecological metagenomes</taxon>
    </lineage>
</organism>
<evidence type="ECO:0000313" key="2">
    <source>
        <dbReference type="EMBL" id="SVC00362.1"/>
    </source>
</evidence>
<evidence type="ECO:0000256" key="1">
    <source>
        <dbReference type="SAM" id="Phobius"/>
    </source>
</evidence>
<feature type="non-terminal residue" evidence="2">
    <location>
        <position position="1"/>
    </location>
</feature>
<protein>
    <submittedName>
        <fullName evidence="2">Uncharacterized protein</fullName>
    </submittedName>
</protein>
<keyword evidence="1" id="KW-1133">Transmembrane helix</keyword>
<reference evidence="2" key="1">
    <citation type="submission" date="2018-05" db="EMBL/GenBank/DDBJ databases">
        <authorList>
            <person name="Lanie J.A."/>
            <person name="Ng W.-L."/>
            <person name="Kazmierczak K.M."/>
            <person name="Andrzejewski T.M."/>
            <person name="Davidsen T.M."/>
            <person name="Wayne K.J."/>
            <person name="Tettelin H."/>
            <person name="Glass J.I."/>
            <person name="Rusch D."/>
            <person name="Podicherti R."/>
            <person name="Tsui H.-C.T."/>
            <person name="Winkler M.E."/>
        </authorList>
    </citation>
    <scope>NUCLEOTIDE SEQUENCE</scope>
</reference>
<sequence length="44" mass="4459">KKISRGGGLNFGSLMGGRGMLGGPVLLNGVYYLLAASMTAYLPG</sequence>
<accession>A0A382IM80</accession>
<name>A0A382IM80_9ZZZZ</name>
<dbReference type="EMBL" id="UINC01068067">
    <property type="protein sequence ID" value="SVC00362.1"/>
    <property type="molecule type" value="Genomic_DNA"/>
</dbReference>